<keyword evidence="6" id="KW-0145">Chemotaxis</keyword>
<dbReference type="InterPro" id="IPR011006">
    <property type="entry name" value="CheY-like_superfamily"/>
</dbReference>
<sequence length="347" mass="38431">MADKELKFLVVDDFSTMRRIVRNLLKELGFNNVEEAEDGVDALNKLQAGGYGFVISDWNMPNMDGLELLKTIRADGAMSALPVLMVTAEAKKENIIAAAQAGASGYVVKPFTAATLEENSTKSLRNWACEDATMMQPSIKPADEHSAGDIIARIGSLTRMLRDSLRELGLDQAIAEAAEAIPDARDRLYYVVQMTAQAAERALNSVEASQPHQDQMEKSAKALTQRWDDWFADPIDLADARELVTDTRQFLADVPAHTSFTNAQLLEIMMAQDFQDLTGQVIKRMMDVIQEIERQLLMVLLENIPEQESRPKRENQSLLNGPQVDTSKAGVVASQDQVDDLLDSLGF</sequence>
<dbReference type="GO" id="GO:0097588">
    <property type="term" value="P:archaeal or bacterial-type flagellum-dependent cell motility"/>
    <property type="evidence" value="ECO:0007669"/>
    <property type="project" value="UniProtKB-KW"/>
</dbReference>
<evidence type="ECO:0000313" key="14">
    <source>
        <dbReference type="EMBL" id="STJ80129.1"/>
    </source>
</evidence>
<evidence type="ECO:0000256" key="5">
    <source>
        <dbReference type="ARBA" id="ARBA00022490"/>
    </source>
</evidence>
<protein>
    <recommendedName>
        <fullName evidence="4">Protein phosphatase CheZ</fullName>
    </recommendedName>
    <alternativeName>
        <fullName evidence="10">Chemotaxis protein CheZ</fullName>
    </alternativeName>
</protein>
<feature type="domain" description="Response regulatory" evidence="13">
    <location>
        <begin position="7"/>
        <end position="124"/>
    </location>
</feature>
<comment type="subcellular location">
    <subcellularLocation>
        <location evidence="2">Cytoplasm</location>
    </subcellularLocation>
</comment>
<dbReference type="Gene3D" id="1.20.5.590">
    <property type="entry name" value="Single helix bin"/>
    <property type="match status" value="1"/>
</dbReference>
<dbReference type="PANTHER" id="PTHR43693">
    <property type="entry name" value="PROTEIN PHOSPHATASE CHEZ"/>
    <property type="match status" value="1"/>
</dbReference>
<organism evidence="14 15">
    <name type="scientific">Escherichia coli</name>
    <dbReference type="NCBI Taxonomy" id="562"/>
    <lineage>
        <taxon>Bacteria</taxon>
        <taxon>Pseudomonadati</taxon>
        <taxon>Pseudomonadota</taxon>
        <taxon>Gammaproteobacteria</taxon>
        <taxon>Enterobacterales</taxon>
        <taxon>Enterobacteriaceae</taxon>
        <taxon>Escherichia</taxon>
    </lineage>
</organism>
<evidence type="ECO:0000256" key="8">
    <source>
        <dbReference type="ARBA" id="ARBA00022801"/>
    </source>
</evidence>
<evidence type="ECO:0000256" key="2">
    <source>
        <dbReference type="ARBA" id="ARBA00004496"/>
    </source>
</evidence>
<evidence type="ECO:0000256" key="9">
    <source>
        <dbReference type="ARBA" id="ARBA00022912"/>
    </source>
</evidence>
<dbReference type="Gene3D" id="1.10.287.500">
    <property type="entry name" value="Helix hairpin bin"/>
    <property type="match status" value="1"/>
</dbReference>
<proteinExistence type="inferred from homology"/>
<evidence type="ECO:0000259" key="13">
    <source>
        <dbReference type="PROSITE" id="PS50110"/>
    </source>
</evidence>
<dbReference type="PROSITE" id="PS50110">
    <property type="entry name" value="RESPONSE_REGULATORY"/>
    <property type="match status" value="1"/>
</dbReference>
<comment type="function">
    <text evidence="1">Plays an important role in bacterial chemotaxis signal transduction pathway by accelerating the dephosphorylation of phosphorylated CheY (CheY-P).</text>
</comment>
<dbReference type="GO" id="GO:0006935">
    <property type="term" value="P:chemotaxis"/>
    <property type="evidence" value="ECO:0007669"/>
    <property type="project" value="UniProtKB-KW"/>
</dbReference>
<evidence type="ECO:0000313" key="15">
    <source>
        <dbReference type="Proteomes" id="UP000254785"/>
    </source>
</evidence>
<dbReference type="Pfam" id="PF00072">
    <property type="entry name" value="Response_reg"/>
    <property type="match status" value="1"/>
</dbReference>
<gene>
    <name evidence="14" type="primary">cheZ</name>
    <name evidence="14" type="ORF">NCTC9117_02740</name>
</gene>
<keyword evidence="7" id="KW-0283">Flagellar rotation</keyword>
<evidence type="ECO:0000256" key="4">
    <source>
        <dbReference type="ARBA" id="ARBA00018484"/>
    </source>
</evidence>
<dbReference type="InterPro" id="IPR001789">
    <property type="entry name" value="Sig_transdc_resp-reg_receiver"/>
</dbReference>
<dbReference type="GO" id="GO:0050920">
    <property type="term" value="P:regulation of chemotaxis"/>
    <property type="evidence" value="ECO:0007669"/>
    <property type="project" value="InterPro"/>
</dbReference>
<dbReference type="GO" id="GO:0005737">
    <property type="term" value="C:cytoplasm"/>
    <property type="evidence" value="ECO:0007669"/>
    <property type="project" value="UniProtKB-SubCell"/>
</dbReference>
<dbReference type="Gene3D" id="3.40.50.2300">
    <property type="match status" value="1"/>
</dbReference>
<dbReference type="EMBL" id="UGDC01000003">
    <property type="protein sequence ID" value="STJ80129.1"/>
    <property type="molecule type" value="Genomic_DNA"/>
</dbReference>
<reference evidence="14 15" key="1">
    <citation type="submission" date="2018-06" db="EMBL/GenBank/DDBJ databases">
        <authorList>
            <consortium name="Pathogen Informatics"/>
            <person name="Doyle S."/>
        </authorList>
    </citation>
    <scope>NUCLEOTIDE SEQUENCE [LARGE SCALE GENOMIC DNA]</scope>
    <source>
        <strain evidence="14 15">NCTC9117</strain>
    </source>
</reference>
<dbReference type="GO" id="GO:0000160">
    <property type="term" value="P:phosphorelay signal transduction system"/>
    <property type="evidence" value="ECO:0007669"/>
    <property type="project" value="InterPro"/>
</dbReference>
<evidence type="ECO:0000256" key="10">
    <source>
        <dbReference type="ARBA" id="ARBA00029599"/>
    </source>
</evidence>
<dbReference type="CDD" id="cd19923">
    <property type="entry name" value="REC_CheY_CheY3"/>
    <property type="match status" value="1"/>
</dbReference>
<accession>A0A376YBQ5</accession>
<keyword evidence="11" id="KW-0597">Phosphoprotein</keyword>
<dbReference type="InterPro" id="IPR050992">
    <property type="entry name" value="CheZ_family_phosphatases"/>
</dbReference>
<keyword evidence="8 14" id="KW-0378">Hydrolase</keyword>
<evidence type="ECO:0000256" key="12">
    <source>
        <dbReference type="SAM" id="MobiDB-lite"/>
    </source>
</evidence>
<dbReference type="SUPFAM" id="SSF52172">
    <property type="entry name" value="CheY-like"/>
    <property type="match status" value="1"/>
</dbReference>
<keyword evidence="5" id="KW-0963">Cytoplasm</keyword>
<name>A0A376YBQ5_ECOLX</name>
<dbReference type="GO" id="GO:0009288">
    <property type="term" value="C:bacterial-type flagellum"/>
    <property type="evidence" value="ECO:0007669"/>
    <property type="project" value="InterPro"/>
</dbReference>
<dbReference type="SUPFAM" id="SSF75708">
    <property type="entry name" value="Chemotaxis phosphatase CheZ"/>
    <property type="match status" value="1"/>
</dbReference>
<dbReference type="SMART" id="SM00448">
    <property type="entry name" value="REC"/>
    <property type="match status" value="1"/>
</dbReference>
<evidence type="ECO:0000256" key="7">
    <source>
        <dbReference type="ARBA" id="ARBA00022779"/>
    </source>
</evidence>
<evidence type="ECO:0000256" key="6">
    <source>
        <dbReference type="ARBA" id="ARBA00022500"/>
    </source>
</evidence>
<comment type="similarity">
    <text evidence="3">Belongs to the CheZ family.</text>
</comment>
<dbReference type="InterPro" id="IPR007439">
    <property type="entry name" value="Chemotax_Pase_CheZ"/>
</dbReference>
<feature type="modified residue" description="4-aspartylphosphate" evidence="11">
    <location>
        <position position="57"/>
    </location>
</feature>
<dbReference type="FunFam" id="1.10.287.500:FF:000001">
    <property type="entry name" value="Protein phosphatase CheZ"/>
    <property type="match status" value="1"/>
</dbReference>
<dbReference type="NCBIfam" id="NF008368">
    <property type="entry name" value="PRK11166.1"/>
    <property type="match status" value="1"/>
</dbReference>
<dbReference type="PANTHER" id="PTHR43693:SF1">
    <property type="entry name" value="PROTEIN PHOSPHATASE CHEZ"/>
    <property type="match status" value="1"/>
</dbReference>
<evidence type="ECO:0000256" key="11">
    <source>
        <dbReference type="PROSITE-ProRule" id="PRU00169"/>
    </source>
</evidence>
<dbReference type="NCBIfam" id="NF007901">
    <property type="entry name" value="PRK10610.1"/>
    <property type="match status" value="1"/>
</dbReference>
<feature type="region of interest" description="Disordered" evidence="12">
    <location>
        <begin position="307"/>
        <end position="332"/>
    </location>
</feature>
<keyword evidence="9" id="KW-0904">Protein phosphatase</keyword>
<feature type="compositionally biased region" description="Polar residues" evidence="12">
    <location>
        <begin position="316"/>
        <end position="326"/>
    </location>
</feature>
<dbReference type="AlphaFoldDB" id="A0A376YBQ5"/>
<dbReference type="GO" id="GO:0004721">
    <property type="term" value="F:phosphoprotein phosphatase activity"/>
    <property type="evidence" value="ECO:0007669"/>
    <property type="project" value="UniProtKB-KW"/>
</dbReference>
<dbReference type="Proteomes" id="UP000254785">
    <property type="component" value="Unassembled WGS sequence"/>
</dbReference>
<evidence type="ECO:0000256" key="3">
    <source>
        <dbReference type="ARBA" id="ARBA00005908"/>
    </source>
</evidence>
<evidence type="ECO:0000256" key="1">
    <source>
        <dbReference type="ARBA" id="ARBA00002330"/>
    </source>
</evidence>
<dbReference type="Pfam" id="PF04344">
    <property type="entry name" value="CheZ"/>
    <property type="match status" value="1"/>
</dbReference>